<proteinExistence type="predicted"/>
<keyword evidence="2" id="KW-0732">Signal</keyword>
<gene>
    <name evidence="3" type="ORF">GRF29_96g804010</name>
</gene>
<evidence type="ECO:0000313" key="4">
    <source>
        <dbReference type="Proteomes" id="UP001280581"/>
    </source>
</evidence>
<keyword evidence="4" id="KW-1185">Reference proteome</keyword>
<feature type="region of interest" description="Disordered" evidence="1">
    <location>
        <begin position="125"/>
        <end position="154"/>
    </location>
</feature>
<evidence type="ECO:0000256" key="2">
    <source>
        <dbReference type="SAM" id="SignalP"/>
    </source>
</evidence>
<sequence>MKSFAIAAFVAVAAAVPQYEVAPPAYNSTSAVETPAYSTKVEEPAYSAAPVPTTSSVEYHATTIECSGPTEVPVGPSYTYTYTGSETTTLTFSYPASYPAGEYTPVPVVPSVPVYPTGNATVPAPPATGAPAPPTGTGSYTTPSHPPETSLFPGSAGKTGLSMFAVAGALAAFL</sequence>
<protein>
    <submittedName>
        <fullName evidence="3">Uncharacterized protein</fullName>
    </submittedName>
</protein>
<feature type="compositionally biased region" description="Pro residues" evidence="1">
    <location>
        <begin position="125"/>
        <end position="134"/>
    </location>
</feature>
<dbReference type="EMBL" id="WVTA01000008">
    <property type="protein sequence ID" value="KAK3207902.1"/>
    <property type="molecule type" value="Genomic_DNA"/>
</dbReference>
<evidence type="ECO:0000313" key="3">
    <source>
        <dbReference type="EMBL" id="KAK3207902.1"/>
    </source>
</evidence>
<accession>A0AAN6LUW4</accession>
<dbReference type="AlphaFoldDB" id="A0AAN6LUW4"/>
<reference evidence="3 4" key="1">
    <citation type="submission" date="2021-02" db="EMBL/GenBank/DDBJ databases">
        <title>Genome assembly of Pseudopithomyces chartarum.</title>
        <authorList>
            <person name="Jauregui R."/>
            <person name="Singh J."/>
            <person name="Voisey C."/>
        </authorList>
    </citation>
    <scope>NUCLEOTIDE SEQUENCE [LARGE SCALE GENOMIC DNA]</scope>
    <source>
        <strain evidence="3 4">AGR01</strain>
    </source>
</reference>
<feature type="chain" id="PRO_5043016806" evidence="2">
    <location>
        <begin position="16"/>
        <end position="174"/>
    </location>
</feature>
<name>A0AAN6LUW4_9PLEO</name>
<evidence type="ECO:0000256" key="1">
    <source>
        <dbReference type="SAM" id="MobiDB-lite"/>
    </source>
</evidence>
<comment type="caution">
    <text evidence="3">The sequence shown here is derived from an EMBL/GenBank/DDBJ whole genome shotgun (WGS) entry which is preliminary data.</text>
</comment>
<organism evidence="3 4">
    <name type="scientific">Pseudopithomyces chartarum</name>
    <dbReference type="NCBI Taxonomy" id="1892770"/>
    <lineage>
        <taxon>Eukaryota</taxon>
        <taxon>Fungi</taxon>
        <taxon>Dikarya</taxon>
        <taxon>Ascomycota</taxon>
        <taxon>Pezizomycotina</taxon>
        <taxon>Dothideomycetes</taxon>
        <taxon>Pleosporomycetidae</taxon>
        <taxon>Pleosporales</taxon>
        <taxon>Massarineae</taxon>
        <taxon>Didymosphaeriaceae</taxon>
        <taxon>Pseudopithomyces</taxon>
    </lineage>
</organism>
<feature type="signal peptide" evidence="2">
    <location>
        <begin position="1"/>
        <end position="15"/>
    </location>
</feature>
<dbReference type="Proteomes" id="UP001280581">
    <property type="component" value="Unassembled WGS sequence"/>
</dbReference>